<reference evidence="1 2" key="1">
    <citation type="submission" date="2021-06" db="EMBL/GenBank/DDBJ databases">
        <authorList>
            <person name="Palmer J.M."/>
        </authorList>
    </citation>
    <scope>NUCLEOTIDE SEQUENCE [LARGE SCALE GENOMIC DNA]</scope>
    <source>
        <strain evidence="1 2">XC_2019</strain>
        <tissue evidence="1">Muscle</tissue>
    </source>
</reference>
<comment type="caution">
    <text evidence="1">The sequence shown here is derived from an EMBL/GenBank/DDBJ whole genome shotgun (WGS) entry which is preliminary data.</text>
</comment>
<name>A0ABV0RHI7_9TELE</name>
<accession>A0ABV0RHI7</accession>
<organism evidence="1 2">
    <name type="scientific">Xenoophorus captivus</name>
    <dbReference type="NCBI Taxonomy" id="1517983"/>
    <lineage>
        <taxon>Eukaryota</taxon>
        <taxon>Metazoa</taxon>
        <taxon>Chordata</taxon>
        <taxon>Craniata</taxon>
        <taxon>Vertebrata</taxon>
        <taxon>Euteleostomi</taxon>
        <taxon>Actinopterygii</taxon>
        <taxon>Neopterygii</taxon>
        <taxon>Teleostei</taxon>
        <taxon>Neoteleostei</taxon>
        <taxon>Acanthomorphata</taxon>
        <taxon>Ovalentaria</taxon>
        <taxon>Atherinomorphae</taxon>
        <taxon>Cyprinodontiformes</taxon>
        <taxon>Goodeidae</taxon>
        <taxon>Xenoophorus</taxon>
    </lineage>
</organism>
<gene>
    <name evidence="1" type="ORF">XENOCAPTIV_006720</name>
</gene>
<keyword evidence="2" id="KW-1185">Reference proteome</keyword>
<evidence type="ECO:0000313" key="2">
    <source>
        <dbReference type="Proteomes" id="UP001434883"/>
    </source>
</evidence>
<sequence>MLLFLLGSGLQKLRVYDKKTDKEVTALWEIWFMFRFKLLISVCIPQFVDQLKKGKKKNKVGKWASQTQLSFWRLENDVQIKSCKLEEMYWHHWCFANYSSTTIPQMT</sequence>
<dbReference type="Proteomes" id="UP001434883">
    <property type="component" value="Unassembled WGS sequence"/>
</dbReference>
<dbReference type="EMBL" id="JAHRIN010043761">
    <property type="protein sequence ID" value="MEQ2207068.1"/>
    <property type="molecule type" value="Genomic_DNA"/>
</dbReference>
<evidence type="ECO:0000313" key="1">
    <source>
        <dbReference type="EMBL" id="MEQ2207068.1"/>
    </source>
</evidence>
<protein>
    <submittedName>
        <fullName evidence="1">Uncharacterized protein</fullName>
    </submittedName>
</protein>
<proteinExistence type="predicted"/>